<comment type="caution">
    <text evidence="1">The sequence shown here is derived from an EMBL/GenBank/DDBJ whole genome shotgun (WGS) entry which is preliminary data.</text>
</comment>
<proteinExistence type="predicted"/>
<gene>
    <name evidence="1" type="ORF">H074_33099</name>
</gene>
<dbReference type="PATRIC" id="fig|1284240.4.peg.6747"/>
<reference evidence="1 2" key="1">
    <citation type="journal article" date="2013" name="Genome Announc.">
        <title>Draft Genome Sequence of Amycolatopsis decaplanina Strain DSM 44594T.</title>
        <authorList>
            <person name="Kaur N."/>
            <person name="Kumar S."/>
            <person name="Bala M."/>
            <person name="Raghava G.P."/>
            <person name="Mayilraj S."/>
        </authorList>
    </citation>
    <scope>NUCLEOTIDE SEQUENCE [LARGE SCALE GENOMIC DNA]</scope>
    <source>
        <strain evidence="1 2">DSM 44594</strain>
    </source>
</reference>
<accession>M2XTF0</accession>
<dbReference type="InterPro" id="IPR036434">
    <property type="entry name" value="Beta_cellobiohydrolase_sf"/>
</dbReference>
<dbReference type="PANTHER" id="PTHR34876">
    <property type="match status" value="1"/>
</dbReference>
<dbReference type="PANTHER" id="PTHR34876:SF4">
    <property type="entry name" value="1,4-BETA-D-GLUCAN CELLOBIOHYDROLASE C-RELATED"/>
    <property type="match status" value="1"/>
</dbReference>
<dbReference type="Proteomes" id="UP000054226">
    <property type="component" value="Unassembled WGS sequence"/>
</dbReference>
<dbReference type="GO" id="GO:0004553">
    <property type="term" value="F:hydrolase activity, hydrolyzing O-glycosyl compounds"/>
    <property type="evidence" value="ECO:0007669"/>
    <property type="project" value="InterPro"/>
</dbReference>
<evidence type="ECO:0000313" key="1">
    <source>
        <dbReference type="EMBL" id="EME52445.1"/>
    </source>
</evidence>
<dbReference type="Pfam" id="PF01341">
    <property type="entry name" value="Glyco_hydro_6"/>
    <property type="match status" value="1"/>
</dbReference>
<dbReference type="InterPro" id="IPR016288">
    <property type="entry name" value="Beta_cellobiohydrolase"/>
</dbReference>
<dbReference type="AlphaFoldDB" id="M2XTF0"/>
<keyword evidence="2" id="KW-1185">Reference proteome</keyword>
<dbReference type="SUPFAM" id="SSF51989">
    <property type="entry name" value="Glycosyl hydrolases family 6, cellulases"/>
    <property type="match status" value="1"/>
</dbReference>
<dbReference type="GO" id="GO:0030245">
    <property type="term" value="P:cellulose catabolic process"/>
    <property type="evidence" value="ECO:0007669"/>
    <property type="project" value="InterPro"/>
</dbReference>
<sequence length="129" mass="13278">MTSPAAAAETVASAGRDVDGFAVNVRGYADEPTATAKASAIRDHLLAATGRNDYLMVADSSRSGAPTSGDCNPAGARVGQDQILRPERDKLQLLWLTTPGISDGPCGEAPASRAGEFVPALAYAHAKRP</sequence>
<protein>
    <submittedName>
        <fullName evidence="1">Cellulase</fullName>
    </submittedName>
</protein>
<dbReference type="Gene3D" id="3.20.20.40">
    <property type="entry name" value="1, 4-beta cellobiohydrolase"/>
    <property type="match status" value="1"/>
</dbReference>
<dbReference type="EMBL" id="AOHO01000075">
    <property type="protein sequence ID" value="EME52445.1"/>
    <property type="molecule type" value="Genomic_DNA"/>
</dbReference>
<organism evidence="1 2">
    <name type="scientific">Amycolatopsis decaplanina DSM 44594</name>
    <dbReference type="NCBI Taxonomy" id="1284240"/>
    <lineage>
        <taxon>Bacteria</taxon>
        <taxon>Bacillati</taxon>
        <taxon>Actinomycetota</taxon>
        <taxon>Actinomycetes</taxon>
        <taxon>Pseudonocardiales</taxon>
        <taxon>Pseudonocardiaceae</taxon>
        <taxon>Amycolatopsis</taxon>
    </lineage>
</organism>
<name>M2XTF0_9PSEU</name>
<evidence type="ECO:0000313" key="2">
    <source>
        <dbReference type="Proteomes" id="UP000054226"/>
    </source>
</evidence>